<dbReference type="GO" id="GO:0004497">
    <property type="term" value="F:monooxygenase activity"/>
    <property type="evidence" value="ECO:0007669"/>
    <property type="project" value="UniProtKB-KW"/>
</dbReference>
<dbReference type="InterPro" id="IPR050364">
    <property type="entry name" value="Cytochrome_P450_fung"/>
</dbReference>
<keyword evidence="9" id="KW-1133">Transmembrane helix</keyword>
<proteinExistence type="inferred from homology"/>
<evidence type="ECO:0000256" key="4">
    <source>
        <dbReference type="ARBA" id="ARBA00022723"/>
    </source>
</evidence>
<comment type="cofactor">
    <cofactor evidence="1">
        <name>heme</name>
        <dbReference type="ChEBI" id="CHEBI:30413"/>
    </cofactor>
</comment>
<organism evidence="10 11">
    <name type="scientific">Armillaria tabescens</name>
    <name type="common">Ringless honey mushroom</name>
    <name type="synonym">Agaricus tabescens</name>
    <dbReference type="NCBI Taxonomy" id="1929756"/>
    <lineage>
        <taxon>Eukaryota</taxon>
        <taxon>Fungi</taxon>
        <taxon>Dikarya</taxon>
        <taxon>Basidiomycota</taxon>
        <taxon>Agaricomycotina</taxon>
        <taxon>Agaricomycetes</taxon>
        <taxon>Agaricomycetidae</taxon>
        <taxon>Agaricales</taxon>
        <taxon>Marasmiineae</taxon>
        <taxon>Physalacriaceae</taxon>
        <taxon>Desarmillaria</taxon>
    </lineage>
</organism>
<dbReference type="GeneID" id="85358110"/>
<reference evidence="10" key="1">
    <citation type="submission" date="2023-06" db="EMBL/GenBank/DDBJ databases">
        <authorList>
            <consortium name="Lawrence Berkeley National Laboratory"/>
            <person name="Ahrendt S."/>
            <person name="Sahu N."/>
            <person name="Indic B."/>
            <person name="Wong-Bajracharya J."/>
            <person name="Merenyi Z."/>
            <person name="Ke H.-M."/>
            <person name="Monk M."/>
            <person name="Kocsube S."/>
            <person name="Drula E."/>
            <person name="Lipzen A."/>
            <person name="Balint B."/>
            <person name="Henrissat B."/>
            <person name="Andreopoulos B."/>
            <person name="Martin F.M."/>
            <person name="Harder C.B."/>
            <person name="Rigling D."/>
            <person name="Ford K.L."/>
            <person name="Foster G.D."/>
            <person name="Pangilinan J."/>
            <person name="Papanicolaou A."/>
            <person name="Barry K."/>
            <person name="LaButti K."/>
            <person name="Viragh M."/>
            <person name="Koriabine M."/>
            <person name="Yan M."/>
            <person name="Riley R."/>
            <person name="Champramary S."/>
            <person name="Plett K.L."/>
            <person name="Tsai I.J."/>
            <person name="Slot J."/>
            <person name="Sipos G."/>
            <person name="Plett J."/>
            <person name="Nagy L.G."/>
            <person name="Grigoriev I.V."/>
        </authorList>
    </citation>
    <scope>NUCLEOTIDE SEQUENCE</scope>
    <source>
        <strain evidence="10">CCBAS 213</strain>
    </source>
</reference>
<gene>
    <name evidence="10" type="ORF">EV420DRAFT_1578437</name>
</gene>
<keyword evidence="9" id="KW-0812">Transmembrane</keyword>
<dbReference type="GO" id="GO:0020037">
    <property type="term" value="F:heme binding"/>
    <property type="evidence" value="ECO:0007669"/>
    <property type="project" value="InterPro"/>
</dbReference>
<evidence type="ECO:0000256" key="5">
    <source>
        <dbReference type="ARBA" id="ARBA00023002"/>
    </source>
</evidence>
<evidence type="ECO:0000313" key="11">
    <source>
        <dbReference type="Proteomes" id="UP001175211"/>
    </source>
</evidence>
<dbReference type="SUPFAM" id="SSF48264">
    <property type="entry name" value="Cytochrome P450"/>
    <property type="match status" value="1"/>
</dbReference>
<keyword evidence="7" id="KW-0503">Monooxygenase</keyword>
<dbReference type="AlphaFoldDB" id="A0AA39JH32"/>
<feature type="transmembrane region" description="Helical" evidence="9">
    <location>
        <begin position="194"/>
        <end position="219"/>
    </location>
</feature>
<keyword evidence="4" id="KW-0479">Metal-binding</keyword>
<evidence type="ECO:0000313" key="10">
    <source>
        <dbReference type="EMBL" id="KAK0442523.1"/>
    </source>
</evidence>
<dbReference type="Pfam" id="PF00067">
    <property type="entry name" value="p450"/>
    <property type="match status" value="1"/>
</dbReference>
<dbReference type="Proteomes" id="UP001175211">
    <property type="component" value="Unassembled WGS sequence"/>
</dbReference>
<keyword evidence="6" id="KW-0408">Iron</keyword>
<keyword evidence="9" id="KW-0472">Membrane</keyword>
<evidence type="ECO:0000256" key="6">
    <source>
        <dbReference type="ARBA" id="ARBA00023004"/>
    </source>
</evidence>
<dbReference type="RefSeq" id="XP_060324341.1">
    <property type="nucleotide sequence ID" value="XM_060474562.1"/>
</dbReference>
<evidence type="ECO:0000256" key="8">
    <source>
        <dbReference type="SAM" id="MobiDB-lite"/>
    </source>
</evidence>
<sequence>MEIMEKGGSQTSDRPRSIAGSETFSGGLRSIMLNDTPRWRILYRAFHSHWKTDKAAAYEPLQLHHAKKLILNILDNPVGLTMHANTYAASVIFTLTYGKTTPTTLDDPDLQDMVRDSRRFRMVILPGAYLVDTIPILRWVPGYLAELKRWHQDSLVLIRRCLGRIQTRMDAEEDVPACFRKDLLNNKKMTFDQAAYFAGAMFGAGSNTVRFLALVLLVATEVFRLR</sequence>
<dbReference type="PANTHER" id="PTHR46300">
    <property type="entry name" value="P450, PUTATIVE (EUROFUNG)-RELATED-RELATED"/>
    <property type="match status" value="1"/>
</dbReference>
<dbReference type="InterPro" id="IPR001128">
    <property type="entry name" value="Cyt_P450"/>
</dbReference>
<evidence type="ECO:0000256" key="2">
    <source>
        <dbReference type="ARBA" id="ARBA00010617"/>
    </source>
</evidence>
<evidence type="ECO:0000256" key="7">
    <source>
        <dbReference type="ARBA" id="ARBA00023033"/>
    </source>
</evidence>
<feature type="region of interest" description="Disordered" evidence="8">
    <location>
        <begin position="1"/>
        <end position="22"/>
    </location>
</feature>
<accession>A0AA39JH32</accession>
<dbReference type="InterPro" id="IPR036396">
    <property type="entry name" value="Cyt_P450_sf"/>
</dbReference>
<feature type="non-terminal residue" evidence="10">
    <location>
        <position position="226"/>
    </location>
</feature>
<keyword evidence="11" id="KW-1185">Reference proteome</keyword>
<evidence type="ECO:0000256" key="1">
    <source>
        <dbReference type="ARBA" id="ARBA00001971"/>
    </source>
</evidence>
<feature type="transmembrane region" description="Helical" evidence="9">
    <location>
        <begin position="120"/>
        <end position="140"/>
    </location>
</feature>
<evidence type="ECO:0000256" key="9">
    <source>
        <dbReference type="SAM" id="Phobius"/>
    </source>
</evidence>
<dbReference type="EMBL" id="JAUEPS010000064">
    <property type="protein sequence ID" value="KAK0442523.1"/>
    <property type="molecule type" value="Genomic_DNA"/>
</dbReference>
<dbReference type="Gene3D" id="1.10.630.10">
    <property type="entry name" value="Cytochrome P450"/>
    <property type="match status" value="1"/>
</dbReference>
<dbReference type="GO" id="GO:0005506">
    <property type="term" value="F:iron ion binding"/>
    <property type="evidence" value="ECO:0007669"/>
    <property type="project" value="InterPro"/>
</dbReference>
<protein>
    <submittedName>
        <fullName evidence="10">Cytochrome P450</fullName>
    </submittedName>
</protein>
<keyword evidence="5" id="KW-0560">Oxidoreductase</keyword>
<comment type="caution">
    <text evidence="10">The sequence shown here is derived from an EMBL/GenBank/DDBJ whole genome shotgun (WGS) entry which is preliminary data.</text>
</comment>
<comment type="similarity">
    <text evidence="2">Belongs to the cytochrome P450 family.</text>
</comment>
<dbReference type="GO" id="GO:0016705">
    <property type="term" value="F:oxidoreductase activity, acting on paired donors, with incorporation or reduction of molecular oxygen"/>
    <property type="evidence" value="ECO:0007669"/>
    <property type="project" value="InterPro"/>
</dbReference>
<evidence type="ECO:0000256" key="3">
    <source>
        <dbReference type="ARBA" id="ARBA00022617"/>
    </source>
</evidence>
<keyword evidence="3" id="KW-0349">Heme</keyword>
<name>A0AA39JH32_ARMTA</name>
<dbReference type="PANTHER" id="PTHR46300:SF1">
    <property type="entry name" value="P450, PUTATIVE (EUROFUNG)-RELATED"/>
    <property type="match status" value="1"/>
</dbReference>